<feature type="region of interest" description="Disordered" evidence="1">
    <location>
        <begin position="68"/>
        <end position="98"/>
    </location>
</feature>
<reference evidence="2 3" key="1">
    <citation type="journal article" date="2020" name="Nature">
        <title>Six reference-quality genomes reveal evolution of bat adaptations.</title>
        <authorList>
            <person name="Jebb D."/>
            <person name="Huang Z."/>
            <person name="Pippel M."/>
            <person name="Hughes G.M."/>
            <person name="Lavrichenko K."/>
            <person name="Devanna P."/>
            <person name="Winkler S."/>
            <person name="Jermiin L.S."/>
            <person name="Skirmuntt E.C."/>
            <person name="Katzourakis A."/>
            <person name="Burkitt-Gray L."/>
            <person name="Ray D.A."/>
            <person name="Sullivan K.A.M."/>
            <person name="Roscito J.G."/>
            <person name="Kirilenko B.M."/>
            <person name="Davalos L.M."/>
            <person name="Corthals A.P."/>
            <person name="Power M.L."/>
            <person name="Jones G."/>
            <person name="Ransome R.D."/>
            <person name="Dechmann D.K.N."/>
            <person name="Locatelli A.G."/>
            <person name="Puechmaille S.J."/>
            <person name="Fedrigo O."/>
            <person name="Jarvis E.D."/>
            <person name="Hiller M."/>
            <person name="Vernes S.C."/>
            <person name="Myers E.W."/>
            <person name="Teeling E.C."/>
        </authorList>
    </citation>
    <scope>NUCLEOTIDE SEQUENCE [LARGE SCALE GENOMIC DNA]</scope>
    <source>
        <strain evidence="2">MRhiFer1</strain>
        <tissue evidence="2">Lung</tissue>
    </source>
</reference>
<dbReference type="EMBL" id="JACAGC010000002">
    <property type="protein sequence ID" value="KAF6385014.1"/>
    <property type="molecule type" value="Genomic_DNA"/>
</dbReference>
<organism evidence="2 3">
    <name type="scientific">Rhinolophus ferrumequinum</name>
    <name type="common">Greater horseshoe bat</name>
    <dbReference type="NCBI Taxonomy" id="59479"/>
    <lineage>
        <taxon>Eukaryota</taxon>
        <taxon>Metazoa</taxon>
        <taxon>Chordata</taxon>
        <taxon>Craniata</taxon>
        <taxon>Vertebrata</taxon>
        <taxon>Euteleostomi</taxon>
        <taxon>Mammalia</taxon>
        <taxon>Eutheria</taxon>
        <taxon>Laurasiatheria</taxon>
        <taxon>Chiroptera</taxon>
        <taxon>Yinpterochiroptera</taxon>
        <taxon>Rhinolophoidea</taxon>
        <taxon>Rhinolophidae</taxon>
        <taxon>Rhinolophinae</taxon>
        <taxon>Rhinolophus</taxon>
    </lineage>
</organism>
<dbReference type="AlphaFoldDB" id="A0A7J8AF04"/>
<evidence type="ECO:0000313" key="2">
    <source>
        <dbReference type="EMBL" id="KAF6385014.1"/>
    </source>
</evidence>
<proteinExistence type="predicted"/>
<evidence type="ECO:0000313" key="3">
    <source>
        <dbReference type="Proteomes" id="UP000585614"/>
    </source>
</evidence>
<accession>A0A7J8AF04</accession>
<name>A0A7J8AF04_RHIFE</name>
<evidence type="ECO:0000256" key="1">
    <source>
        <dbReference type="SAM" id="MobiDB-lite"/>
    </source>
</evidence>
<sequence>MDRAGPRDGLLRRRESAREERARWQELRLLGIGRRSSVYSPGDSPACILCVPCPEPVVDDRIRETGGCRRALQPSWPPDGQPGGSSGERSAPRPATRYRAAQLSRSCGAAVLNFFHLRLGR</sequence>
<gene>
    <name evidence="2" type="ORF">mRhiFer1_008853</name>
</gene>
<dbReference type="Proteomes" id="UP000585614">
    <property type="component" value="Unassembled WGS sequence"/>
</dbReference>
<comment type="caution">
    <text evidence="2">The sequence shown here is derived from an EMBL/GenBank/DDBJ whole genome shotgun (WGS) entry which is preliminary data.</text>
</comment>
<protein>
    <submittedName>
        <fullName evidence="2">Uncharacterized protein</fullName>
    </submittedName>
</protein>